<dbReference type="Pfam" id="PF01425">
    <property type="entry name" value="Amidase"/>
    <property type="match status" value="1"/>
</dbReference>
<evidence type="ECO:0000256" key="2">
    <source>
        <dbReference type="ARBA" id="ARBA00022598"/>
    </source>
</evidence>
<dbReference type="InterPro" id="IPR004412">
    <property type="entry name" value="GatA"/>
</dbReference>
<comment type="subunit">
    <text evidence="8">Heterotrimer of A, B and C subunits.</text>
</comment>
<dbReference type="NCBIfam" id="TIGR00132">
    <property type="entry name" value="gatA"/>
    <property type="match status" value="1"/>
</dbReference>
<keyword evidence="10" id="KW-0808">Transferase</keyword>
<organism evidence="10 11">
    <name type="scientific">Desulfonispora thiosulfatigenes DSM 11270</name>
    <dbReference type="NCBI Taxonomy" id="656914"/>
    <lineage>
        <taxon>Bacteria</taxon>
        <taxon>Bacillati</taxon>
        <taxon>Bacillota</taxon>
        <taxon>Clostridia</taxon>
        <taxon>Eubacteriales</taxon>
        <taxon>Peptococcaceae</taxon>
        <taxon>Desulfonispora</taxon>
    </lineage>
</organism>
<feature type="active site" description="Acyl-ester intermediate" evidence="8">
    <location>
        <position position="178"/>
    </location>
</feature>
<keyword evidence="5 8" id="KW-0648">Protein biosynthesis</keyword>
<dbReference type="GO" id="GO:0030956">
    <property type="term" value="C:glutamyl-tRNA(Gln) amidotransferase complex"/>
    <property type="evidence" value="ECO:0007669"/>
    <property type="project" value="InterPro"/>
</dbReference>
<dbReference type="PANTHER" id="PTHR11895">
    <property type="entry name" value="TRANSAMIDASE"/>
    <property type="match status" value="1"/>
</dbReference>
<evidence type="ECO:0000259" key="9">
    <source>
        <dbReference type="Pfam" id="PF01425"/>
    </source>
</evidence>
<keyword evidence="11" id="KW-1185">Reference proteome</keyword>
<dbReference type="GO" id="GO:0050567">
    <property type="term" value="F:glutaminyl-tRNA synthase (glutamine-hydrolyzing) activity"/>
    <property type="evidence" value="ECO:0007669"/>
    <property type="project" value="UniProtKB-UniRule"/>
</dbReference>
<accession>A0A1W1UGE5</accession>
<dbReference type="EC" id="6.3.5.7" evidence="8"/>
<feature type="active site" description="Charge relay system" evidence="8">
    <location>
        <position position="79"/>
    </location>
</feature>
<comment type="similarity">
    <text evidence="1 8">Belongs to the amidase family. GatA subfamily.</text>
</comment>
<reference evidence="10 11" key="1">
    <citation type="submission" date="2017-04" db="EMBL/GenBank/DDBJ databases">
        <authorList>
            <person name="Afonso C.L."/>
            <person name="Miller P.J."/>
            <person name="Scott M.A."/>
            <person name="Spackman E."/>
            <person name="Goraichik I."/>
            <person name="Dimitrov K.M."/>
            <person name="Suarez D.L."/>
            <person name="Swayne D.E."/>
        </authorList>
    </citation>
    <scope>NUCLEOTIDE SEQUENCE [LARGE SCALE GENOMIC DNA]</scope>
    <source>
        <strain evidence="10 11">DSM 11270</strain>
    </source>
</reference>
<dbReference type="STRING" id="656914.SAMN00017405_0840"/>
<dbReference type="PANTHER" id="PTHR11895:SF151">
    <property type="entry name" value="GLUTAMYL-TRNA(GLN) AMIDOTRANSFERASE SUBUNIT A"/>
    <property type="match status" value="1"/>
</dbReference>
<sequence>MELYSLTINEVSELLKKREISATDLVTKSLDRIDKVEENIKAFITITREDAFKKASEVDAKIKAGEAISPLTGIPMALKDNMCTDGIRTTCASKMLHNFVPPFSATVYEKLNKENAILLGKLNMDEFAMGSTTENSAFFSTKNPWDLSCVPGGSSGGSAAAVAADEAFFSLGSDTGGSIRQPASFCGVVGLKPTYGAVSRYGVVAFASSLDQVGTFTKDVTDSALVMNAISGYDKKDSTSANIEYPDYTSFLQNDVKGMKIGIPKEYYGEGIAPEIEANIKEAIKKLEELGAIVEECSLPHTEYALPTYHIIAPAECSSNMARFDGVRYGLRVEADNLVDMFCETRKEGLCDEVKRRIMLGTYALSAGSYDAYYLKALKVRALIKQDFDKAFEKYDCLLTPTTPNVSFKLGSNMDALSLYKLDVCTMPINLAGVPALSIPFGLANNRPVGLQLIGQAFGEGKLLQVAYTLEQNTDKTRMKPNLQEVK</sequence>
<evidence type="ECO:0000313" key="10">
    <source>
        <dbReference type="EMBL" id="SMB80140.1"/>
    </source>
</evidence>
<evidence type="ECO:0000256" key="6">
    <source>
        <dbReference type="ARBA" id="ARBA00025295"/>
    </source>
</evidence>
<evidence type="ECO:0000256" key="1">
    <source>
        <dbReference type="ARBA" id="ARBA00008069"/>
    </source>
</evidence>
<dbReference type="GO" id="GO:0016740">
    <property type="term" value="F:transferase activity"/>
    <property type="evidence" value="ECO:0007669"/>
    <property type="project" value="UniProtKB-KW"/>
</dbReference>
<dbReference type="GO" id="GO:0006412">
    <property type="term" value="P:translation"/>
    <property type="evidence" value="ECO:0007669"/>
    <property type="project" value="UniProtKB-UniRule"/>
</dbReference>
<dbReference type="InterPro" id="IPR020556">
    <property type="entry name" value="Amidase_CS"/>
</dbReference>
<dbReference type="InterPro" id="IPR023631">
    <property type="entry name" value="Amidase_dom"/>
</dbReference>
<dbReference type="EMBL" id="FWWT01000005">
    <property type="protein sequence ID" value="SMB80140.1"/>
    <property type="molecule type" value="Genomic_DNA"/>
</dbReference>
<evidence type="ECO:0000313" key="11">
    <source>
        <dbReference type="Proteomes" id="UP000192731"/>
    </source>
</evidence>
<dbReference type="HAMAP" id="MF_00120">
    <property type="entry name" value="GatA"/>
    <property type="match status" value="1"/>
</dbReference>
<dbReference type="PROSITE" id="PS00571">
    <property type="entry name" value="AMIDASES"/>
    <property type="match status" value="1"/>
</dbReference>
<dbReference type="InterPro" id="IPR000120">
    <property type="entry name" value="Amidase"/>
</dbReference>
<evidence type="ECO:0000256" key="5">
    <source>
        <dbReference type="ARBA" id="ARBA00022917"/>
    </source>
</evidence>
<dbReference type="RefSeq" id="WP_084051945.1">
    <property type="nucleotide sequence ID" value="NZ_FWWT01000005.1"/>
</dbReference>
<comment type="function">
    <text evidence="6 8">Allows the formation of correctly charged Gln-tRNA(Gln) through the transamidation of misacylated Glu-tRNA(Gln) in organisms which lack glutaminyl-tRNA synthetase. The reaction takes place in the presence of glutamine and ATP through an activated gamma-phospho-Glu-tRNA(Gln).</text>
</comment>
<dbReference type="InterPro" id="IPR036928">
    <property type="entry name" value="AS_sf"/>
</dbReference>
<dbReference type="Gene3D" id="3.90.1300.10">
    <property type="entry name" value="Amidase signature (AS) domain"/>
    <property type="match status" value="1"/>
</dbReference>
<feature type="domain" description="Amidase" evidence="9">
    <location>
        <begin position="24"/>
        <end position="464"/>
    </location>
</feature>
<keyword evidence="4 8" id="KW-0067">ATP-binding</keyword>
<comment type="catalytic activity">
    <reaction evidence="7 8">
        <text>L-glutamyl-tRNA(Gln) + L-glutamine + ATP + H2O = L-glutaminyl-tRNA(Gln) + L-glutamate + ADP + phosphate + H(+)</text>
        <dbReference type="Rhea" id="RHEA:17521"/>
        <dbReference type="Rhea" id="RHEA-COMP:9681"/>
        <dbReference type="Rhea" id="RHEA-COMP:9684"/>
        <dbReference type="ChEBI" id="CHEBI:15377"/>
        <dbReference type="ChEBI" id="CHEBI:15378"/>
        <dbReference type="ChEBI" id="CHEBI:29985"/>
        <dbReference type="ChEBI" id="CHEBI:30616"/>
        <dbReference type="ChEBI" id="CHEBI:43474"/>
        <dbReference type="ChEBI" id="CHEBI:58359"/>
        <dbReference type="ChEBI" id="CHEBI:78520"/>
        <dbReference type="ChEBI" id="CHEBI:78521"/>
        <dbReference type="ChEBI" id="CHEBI:456216"/>
        <dbReference type="EC" id="6.3.5.7"/>
    </reaction>
</comment>
<dbReference type="AlphaFoldDB" id="A0A1W1UGE5"/>
<keyword evidence="2 8" id="KW-0436">Ligase</keyword>
<dbReference type="GO" id="GO:0005524">
    <property type="term" value="F:ATP binding"/>
    <property type="evidence" value="ECO:0007669"/>
    <property type="project" value="UniProtKB-KW"/>
</dbReference>
<name>A0A1W1UGE5_DESTI</name>
<evidence type="ECO:0000256" key="8">
    <source>
        <dbReference type="HAMAP-Rule" id="MF_00120"/>
    </source>
</evidence>
<dbReference type="OrthoDB" id="9811471at2"/>
<dbReference type="SUPFAM" id="SSF75304">
    <property type="entry name" value="Amidase signature (AS) enzymes"/>
    <property type="match status" value="1"/>
</dbReference>
<gene>
    <name evidence="8" type="primary">gatA</name>
    <name evidence="10" type="ORF">SAMN00017405_0840</name>
</gene>
<evidence type="ECO:0000256" key="4">
    <source>
        <dbReference type="ARBA" id="ARBA00022840"/>
    </source>
</evidence>
<evidence type="ECO:0000256" key="7">
    <source>
        <dbReference type="ARBA" id="ARBA00047407"/>
    </source>
</evidence>
<feature type="active site" description="Charge relay system" evidence="8">
    <location>
        <position position="154"/>
    </location>
</feature>
<proteinExistence type="inferred from homology"/>
<evidence type="ECO:0000256" key="3">
    <source>
        <dbReference type="ARBA" id="ARBA00022741"/>
    </source>
</evidence>
<keyword evidence="3 8" id="KW-0547">Nucleotide-binding</keyword>
<dbReference type="Proteomes" id="UP000192731">
    <property type="component" value="Unassembled WGS sequence"/>
</dbReference>
<protein>
    <recommendedName>
        <fullName evidence="8">Glutamyl-tRNA(Gln) amidotransferase subunit A</fullName>
        <shortName evidence="8">Glu-ADT subunit A</shortName>
        <ecNumber evidence="8">6.3.5.7</ecNumber>
    </recommendedName>
</protein>